<feature type="transmembrane region" description="Helical" evidence="6">
    <location>
        <begin position="290"/>
        <end position="312"/>
    </location>
</feature>
<evidence type="ECO:0000256" key="1">
    <source>
        <dbReference type="ARBA" id="ARBA00004370"/>
    </source>
</evidence>
<dbReference type="STRING" id="53326.A0A016U514"/>
<evidence type="ECO:0000313" key="8">
    <source>
        <dbReference type="EMBL" id="EYC10245.1"/>
    </source>
</evidence>
<feature type="transmembrane region" description="Helical" evidence="6">
    <location>
        <begin position="230"/>
        <end position="252"/>
    </location>
</feature>
<feature type="transmembrane region" description="Helical" evidence="6">
    <location>
        <begin position="80"/>
        <end position="106"/>
    </location>
</feature>
<evidence type="ECO:0000256" key="6">
    <source>
        <dbReference type="SAM" id="Phobius"/>
    </source>
</evidence>
<dbReference type="PRINTS" id="PR00237">
    <property type="entry name" value="GPCRRHODOPSN"/>
</dbReference>
<dbReference type="CDD" id="cd14978">
    <property type="entry name" value="7tmA_FMRFamide_R-like"/>
    <property type="match status" value="1"/>
</dbReference>
<evidence type="ECO:0000259" key="7">
    <source>
        <dbReference type="PROSITE" id="PS50262"/>
    </source>
</evidence>
<keyword evidence="5" id="KW-0807">Transducer</keyword>
<reference evidence="9" key="1">
    <citation type="journal article" date="2015" name="Nat. Genet.">
        <title>The genome and transcriptome of the zoonotic hookworm Ancylostoma ceylanicum identify infection-specific gene families.</title>
        <authorList>
            <person name="Schwarz E.M."/>
            <person name="Hu Y."/>
            <person name="Antoshechkin I."/>
            <person name="Miller M.M."/>
            <person name="Sternberg P.W."/>
            <person name="Aroian R.V."/>
        </authorList>
    </citation>
    <scope>NUCLEOTIDE SEQUENCE</scope>
    <source>
        <strain evidence="9">HY135</strain>
    </source>
</reference>
<dbReference type="PANTHER" id="PTHR46895">
    <property type="entry name" value="PROTEIN CBG20548-RELATED"/>
    <property type="match status" value="1"/>
</dbReference>
<feature type="transmembrane region" description="Helical" evidence="6">
    <location>
        <begin position="126"/>
        <end position="144"/>
    </location>
</feature>
<feature type="transmembrane region" description="Helical" evidence="6">
    <location>
        <begin position="338"/>
        <end position="360"/>
    </location>
</feature>
<keyword evidence="3 6" id="KW-1133">Transmembrane helix</keyword>
<comment type="subcellular location">
    <subcellularLocation>
        <location evidence="1">Membrane</location>
    </subcellularLocation>
</comment>
<evidence type="ECO:0000256" key="5">
    <source>
        <dbReference type="RuleBase" id="RU000688"/>
    </source>
</evidence>
<gene>
    <name evidence="8" type="primary">Acey_s0056.g2634</name>
    <name evidence="8" type="synonym">Acey-R13H7.2</name>
    <name evidence="8" type="ORF">Y032_0056g2634</name>
</gene>
<feature type="domain" description="G-protein coupled receptors family 1 profile" evidence="7">
    <location>
        <begin position="61"/>
        <end position="353"/>
    </location>
</feature>
<keyword evidence="5" id="KW-0297">G-protein coupled receptor</keyword>
<evidence type="ECO:0000256" key="3">
    <source>
        <dbReference type="ARBA" id="ARBA00022989"/>
    </source>
</evidence>
<evidence type="ECO:0000313" key="9">
    <source>
        <dbReference type="Proteomes" id="UP000024635"/>
    </source>
</evidence>
<evidence type="ECO:0000256" key="2">
    <source>
        <dbReference type="ARBA" id="ARBA00022692"/>
    </source>
</evidence>
<dbReference type="PROSITE" id="PS50262">
    <property type="entry name" value="G_PROTEIN_RECEP_F1_2"/>
    <property type="match status" value="1"/>
</dbReference>
<proteinExistence type="inferred from homology"/>
<name>A0A016U514_9BILA</name>
<dbReference type="EMBL" id="JARK01001392">
    <property type="protein sequence ID" value="EYC10245.1"/>
    <property type="molecule type" value="Genomic_DNA"/>
</dbReference>
<dbReference type="SUPFAM" id="SSF81321">
    <property type="entry name" value="Family A G protein-coupled receptor-like"/>
    <property type="match status" value="1"/>
</dbReference>
<dbReference type="InterPro" id="IPR017452">
    <property type="entry name" value="GPCR_Rhodpsn_7TM"/>
</dbReference>
<dbReference type="OrthoDB" id="10011262at2759"/>
<keyword evidence="9" id="KW-1185">Reference proteome</keyword>
<dbReference type="PANTHER" id="PTHR46895:SF1">
    <property type="entry name" value="G-PROTEIN COUPLED RECEPTORS FAMILY 1 PROFILE DOMAIN-CONTAINING PROTEIN"/>
    <property type="match status" value="1"/>
</dbReference>
<dbReference type="PROSITE" id="PS00237">
    <property type="entry name" value="G_PROTEIN_RECEP_F1_1"/>
    <property type="match status" value="1"/>
</dbReference>
<protein>
    <recommendedName>
        <fullName evidence="7">G-protein coupled receptors family 1 profile domain-containing protein</fullName>
    </recommendedName>
</protein>
<dbReference type="Proteomes" id="UP000024635">
    <property type="component" value="Unassembled WGS sequence"/>
</dbReference>
<comment type="similarity">
    <text evidence="5">Belongs to the G-protein coupled receptor 1 family.</text>
</comment>
<dbReference type="GO" id="GO:0004930">
    <property type="term" value="F:G protein-coupled receptor activity"/>
    <property type="evidence" value="ECO:0007669"/>
    <property type="project" value="UniProtKB-KW"/>
</dbReference>
<evidence type="ECO:0000256" key="4">
    <source>
        <dbReference type="ARBA" id="ARBA00023136"/>
    </source>
</evidence>
<accession>A0A016U514</accession>
<feature type="transmembrane region" description="Helical" evidence="6">
    <location>
        <begin position="46"/>
        <end position="68"/>
    </location>
</feature>
<dbReference type="InterPro" id="IPR000276">
    <property type="entry name" value="GPCR_Rhodpsn"/>
</dbReference>
<keyword evidence="4 6" id="KW-0472">Membrane</keyword>
<keyword evidence="2 5" id="KW-0812">Transmembrane</keyword>
<organism evidence="8 9">
    <name type="scientific">Ancylostoma ceylanicum</name>
    <dbReference type="NCBI Taxonomy" id="53326"/>
    <lineage>
        <taxon>Eukaryota</taxon>
        <taxon>Metazoa</taxon>
        <taxon>Ecdysozoa</taxon>
        <taxon>Nematoda</taxon>
        <taxon>Chromadorea</taxon>
        <taxon>Rhabditida</taxon>
        <taxon>Rhabditina</taxon>
        <taxon>Rhabditomorpha</taxon>
        <taxon>Strongyloidea</taxon>
        <taxon>Ancylostomatidae</taxon>
        <taxon>Ancylostomatinae</taxon>
        <taxon>Ancylostoma</taxon>
    </lineage>
</organism>
<feature type="transmembrane region" description="Helical" evidence="6">
    <location>
        <begin position="165"/>
        <end position="185"/>
    </location>
</feature>
<dbReference type="Gene3D" id="1.20.1070.10">
    <property type="entry name" value="Rhodopsin 7-helix transmembrane proteins"/>
    <property type="match status" value="1"/>
</dbReference>
<sequence length="417" mass="48100">MSDHRRMIITGDLDYDVRVWAAKNIFINGSCPEVYKPLIVGGMNTFYMYVFPVQFFLGVIGNALNLCVLLSRHMRSEANYLLSALAIADILLFLTMLPSALGVWPSFYTNDFFRRFFYHSHTMRHWFSNVFSCMTSWLILAVSVERYLGISSPMHTRCEWRNSRVCYLMIVVIVGSLSLTAFHHFEYKYGYATMCNGTLTYAKLVPIERLVPYISSLQVRVVTVLKTLQIILVVIFPLIGIVVLNLRIILVLRRSSVLVTRSTKSSTDDPNDDFLRDTDSRQKRDRKVTITVLAIIACFFLTHTPSTVPFILELISPIMTPPQREYIRRLMPELGPIVHGWLLTGKVMNFVLFCMSSVYFRRRLRAIIRSRCGFDTRLKKTSGMSSGYSARWQAVRMNTLIYRESAVRQSSYVTQLE</sequence>
<dbReference type="AlphaFoldDB" id="A0A016U514"/>
<dbReference type="GO" id="GO:0016020">
    <property type="term" value="C:membrane"/>
    <property type="evidence" value="ECO:0007669"/>
    <property type="project" value="UniProtKB-SubCell"/>
</dbReference>
<comment type="caution">
    <text evidence="8">The sequence shown here is derived from an EMBL/GenBank/DDBJ whole genome shotgun (WGS) entry which is preliminary data.</text>
</comment>
<keyword evidence="5" id="KW-0675">Receptor</keyword>
<dbReference type="Pfam" id="PF00001">
    <property type="entry name" value="7tm_1"/>
    <property type="match status" value="1"/>
</dbReference>